<evidence type="ECO:0000256" key="2">
    <source>
        <dbReference type="ARBA" id="ARBA00022692"/>
    </source>
</evidence>
<dbReference type="OMA" id="FMFWGLM"/>
<dbReference type="InterPro" id="IPR045232">
    <property type="entry name" value="FAM234"/>
</dbReference>
<dbReference type="GO" id="GO:0016020">
    <property type="term" value="C:membrane"/>
    <property type="evidence" value="ECO:0007669"/>
    <property type="project" value="UniProtKB-SubCell"/>
</dbReference>
<protein>
    <submittedName>
        <fullName evidence="9">Protein FAM234A isoform X1</fullName>
    </submittedName>
</protein>
<feature type="domain" description="FAM234A/B beta-propeller" evidence="7">
    <location>
        <begin position="162"/>
        <end position="628"/>
    </location>
</feature>
<evidence type="ECO:0000259" key="7">
    <source>
        <dbReference type="Pfam" id="PF23727"/>
    </source>
</evidence>
<sequence>MKSKYTQTVYQYIQINKFLPKGQSFLPEVASYLCIVCIPGSDAVCTSPCVPAVALGSHLSLVWPAVGTGILNIFSLDLLSIMDDKDIDTEIHPLKNNDGKFQESNVTDPEKETVSKKQSGLSRLSRCRTAAFFSALFLCLAVVFAFSFIIPCPVRPYSQRTWIAQYDSAGTFGFLSTEDVNQDKVKDVIFLVKTDNTSNFNVSCMDKGFQSPCTFLVALSGTNGSALWIIPVADEVQLAECGIQNLGGVKSGCLIIGTPYFASAIDSQTGKQLWTENTSTEANAVVKGPVVKIPDVNGDDIQDFILIFTVENELRIVTLSGHRGDCLRKDISIGTREQAGHHIFVTKTGAQYVLFYKGDVIEGYSINNLYSRNVEAESKNVAFNQDPDWEKRFNHSGGYIPLLPVSSSGDVLYLITVPGKYYKNLLIVKSEVSELLDGQKLNSLWSLNTSNIISKPALGYFKKNLLSVIIEVGIGNGRKKVIIIESNSGSIQWQLEMNVGISNPNPATLSTGDHRSIFLFWGSLNMDTNETMEPKDNLYMFHPTLPNVLLELNNRTENIVMFDAVLFEASRHACYVLLMGPKTTEDPGILSVSKRKLKEDITNGKVIWLTKEDISNQKIRDYFFKMRYTSHPK</sequence>
<name>A0A8J0SWX0_XENTR</name>
<dbReference type="OrthoDB" id="6364780at2759"/>
<evidence type="ECO:0000256" key="1">
    <source>
        <dbReference type="ARBA" id="ARBA00004167"/>
    </source>
</evidence>
<evidence type="ECO:0000256" key="4">
    <source>
        <dbReference type="ARBA" id="ARBA00023136"/>
    </source>
</evidence>
<evidence type="ECO:0000256" key="6">
    <source>
        <dbReference type="SAM" id="Phobius"/>
    </source>
</evidence>
<accession>A0A8J0SWX0</accession>
<gene>
    <name evidence="9 10" type="primary">fam234a</name>
    <name evidence="9" type="synonym">itfg3</name>
</gene>
<proteinExistence type="inferred from homology"/>
<comment type="similarity">
    <text evidence="5">Belongs to the FAM234 family.</text>
</comment>
<evidence type="ECO:0000256" key="5">
    <source>
        <dbReference type="ARBA" id="ARBA00025791"/>
    </source>
</evidence>
<dbReference type="AlphaFoldDB" id="A0A8J0SWX0"/>
<keyword evidence="2 6" id="KW-0812">Transmembrane</keyword>
<dbReference type="Xenbase" id="XB-GENE-5891978">
    <property type="gene designation" value="fam234a"/>
</dbReference>
<keyword evidence="4 6" id="KW-0472">Membrane</keyword>
<evidence type="ECO:0000256" key="3">
    <source>
        <dbReference type="ARBA" id="ARBA00022989"/>
    </source>
</evidence>
<dbReference type="Pfam" id="PF23727">
    <property type="entry name" value="Beta-prop_FAM234A_B"/>
    <property type="match status" value="1"/>
</dbReference>
<keyword evidence="8" id="KW-1185">Reference proteome</keyword>
<feature type="transmembrane region" description="Helical" evidence="6">
    <location>
        <begin position="130"/>
        <end position="150"/>
    </location>
</feature>
<keyword evidence="3 6" id="KW-1133">Transmembrane helix</keyword>
<dbReference type="InterPro" id="IPR055409">
    <property type="entry name" value="Beta-prop_FAM234A_B"/>
</dbReference>
<dbReference type="CTD" id="83986"/>
<evidence type="ECO:0000313" key="8">
    <source>
        <dbReference type="Proteomes" id="UP000008143"/>
    </source>
</evidence>
<dbReference type="AGR" id="Xenbase:XB-GENE-5891978"/>
<comment type="subcellular location">
    <subcellularLocation>
        <location evidence="1">Membrane</location>
        <topology evidence="1">Single-pass membrane protein</topology>
    </subcellularLocation>
</comment>
<dbReference type="GeneID" id="100158638"/>
<dbReference type="SUPFAM" id="SSF50998">
    <property type="entry name" value="Quinoprotein alcohol dehydrogenase-like"/>
    <property type="match status" value="1"/>
</dbReference>
<dbReference type="PANTHER" id="PTHR21419">
    <property type="match status" value="1"/>
</dbReference>
<dbReference type="RefSeq" id="XP_012825587.2">
    <property type="nucleotide sequence ID" value="XM_012970133.3"/>
</dbReference>
<dbReference type="InterPro" id="IPR011047">
    <property type="entry name" value="Quinoprotein_ADH-like_sf"/>
</dbReference>
<evidence type="ECO:0000313" key="10">
    <source>
        <dbReference type="Xenbase" id="XB-GENE-5891978"/>
    </source>
</evidence>
<evidence type="ECO:0000313" key="9">
    <source>
        <dbReference type="RefSeq" id="XP_012825587.2"/>
    </source>
</evidence>
<reference evidence="9" key="1">
    <citation type="submission" date="2025-08" db="UniProtKB">
        <authorList>
            <consortium name="RefSeq"/>
        </authorList>
    </citation>
    <scope>IDENTIFICATION</scope>
    <source>
        <strain evidence="9">Nigerian</strain>
        <tissue evidence="9">Liver and blood</tissue>
    </source>
</reference>
<dbReference type="Proteomes" id="UP000008143">
    <property type="component" value="Chromosome 9"/>
</dbReference>
<dbReference type="GO" id="GO:0009986">
    <property type="term" value="C:cell surface"/>
    <property type="evidence" value="ECO:0000318"/>
    <property type="project" value="GO_Central"/>
</dbReference>
<organism evidence="8 9">
    <name type="scientific">Xenopus tropicalis</name>
    <name type="common">Western clawed frog</name>
    <name type="synonym">Silurana tropicalis</name>
    <dbReference type="NCBI Taxonomy" id="8364"/>
    <lineage>
        <taxon>Eukaryota</taxon>
        <taxon>Metazoa</taxon>
        <taxon>Chordata</taxon>
        <taxon>Craniata</taxon>
        <taxon>Vertebrata</taxon>
        <taxon>Euteleostomi</taxon>
        <taxon>Amphibia</taxon>
        <taxon>Batrachia</taxon>
        <taxon>Anura</taxon>
        <taxon>Pipoidea</taxon>
        <taxon>Pipidae</taxon>
        <taxon>Xenopodinae</taxon>
        <taxon>Xenopus</taxon>
        <taxon>Silurana</taxon>
    </lineage>
</organism>
<dbReference type="PANTHER" id="PTHR21419:SF7">
    <property type="entry name" value="PROTEIN FAM234A"/>
    <property type="match status" value="1"/>
</dbReference>